<comment type="caution">
    <text evidence="4">The sequence shown here is derived from an EMBL/GenBank/DDBJ whole genome shotgun (WGS) entry which is preliminary data.</text>
</comment>
<evidence type="ECO:0000256" key="1">
    <source>
        <dbReference type="SAM" id="MobiDB-lite"/>
    </source>
</evidence>
<feature type="region of interest" description="Disordered" evidence="1">
    <location>
        <begin position="430"/>
        <end position="483"/>
    </location>
</feature>
<keyword evidence="2" id="KW-1133">Transmembrane helix</keyword>
<gene>
    <name evidence="4" type="ORF">AWC38_SpisGene16480</name>
</gene>
<protein>
    <submittedName>
        <fullName evidence="4">Uncharacterized protein</fullName>
    </submittedName>
</protein>
<evidence type="ECO:0000256" key="2">
    <source>
        <dbReference type="SAM" id="Phobius"/>
    </source>
</evidence>
<feature type="chain" id="PRO_5012541249" evidence="3">
    <location>
        <begin position="19"/>
        <end position="499"/>
    </location>
</feature>
<dbReference type="OrthoDB" id="5979574at2759"/>
<organism evidence="4 5">
    <name type="scientific">Stylophora pistillata</name>
    <name type="common">Smooth cauliflower coral</name>
    <dbReference type="NCBI Taxonomy" id="50429"/>
    <lineage>
        <taxon>Eukaryota</taxon>
        <taxon>Metazoa</taxon>
        <taxon>Cnidaria</taxon>
        <taxon>Anthozoa</taxon>
        <taxon>Hexacorallia</taxon>
        <taxon>Scleractinia</taxon>
        <taxon>Astrocoeniina</taxon>
        <taxon>Pocilloporidae</taxon>
        <taxon>Stylophora</taxon>
    </lineage>
</organism>
<evidence type="ECO:0000256" key="3">
    <source>
        <dbReference type="SAM" id="SignalP"/>
    </source>
</evidence>
<accession>A0A2B4RS10</accession>
<keyword evidence="3" id="KW-0732">Signal</keyword>
<feature type="transmembrane region" description="Helical" evidence="2">
    <location>
        <begin position="336"/>
        <end position="358"/>
    </location>
</feature>
<keyword evidence="5" id="KW-1185">Reference proteome</keyword>
<feature type="transmembrane region" description="Helical" evidence="2">
    <location>
        <begin position="42"/>
        <end position="68"/>
    </location>
</feature>
<evidence type="ECO:0000313" key="5">
    <source>
        <dbReference type="Proteomes" id="UP000225706"/>
    </source>
</evidence>
<keyword evidence="2" id="KW-0472">Membrane</keyword>
<name>A0A2B4RS10_STYPI</name>
<keyword evidence="2" id="KW-0812">Transmembrane</keyword>
<dbReference type="EMBL" id="LSMT01000376">
    <property type="protein sequence ID" value="PFX19118.1"/>
    <property type="molecule type" value="Genomic_DNA"/>
</dbReference>
<feature type="region of interest" description="Disordered" evidence="1">
    <location>
        <begin position="366"/>
        <end position="385"/>
    </location>
</feature>
<feature type="compositionally biased region" description="Polar residues" evidence="1">
    <location>
        <begin position="370"/>
        <end position="379"/>
    </location>
</feature>
<evidence type="ECO:0000313" key="4">
    <source>
        <dbReference type="EMBL" id="PFX19118.1"/>
    </source>
</evidence>
<proteinExistence type="predicted"/>
<feature type="signal peptide" evidence="3">
    <location>
        <begin position="1"/>
        <end position="18"/>
    </location>
</feature>
<dbReference type="AlphaFoldDB" id="A0A2B4RS10"/>
<sequence length="499" mass="54323">MAMFLVSCVIGVSSQCNGELESCSQGLCSDKCETSNMSGSGVEIIVIIMSISVALIIGLVIVLVYVCLKQGPWSQNVDAPSNENTTCDSSTAVEIPEYLMRRRFSSLSMTAGPPPYFSLFSFSLNGIGEMQSTVIEENVGTETANEQPPEYGILFGSSPPPYEHVVKISQLLQHSETGTTVITTAVVWNICEEICQTAVTKQKRDVVGRIDNLVAAKDSSLEMTSVNLVLFLVISFEAKLAISFVDCPPPSSNCENTTRKNNSRVVEIIDCDRLNISCGSGKVCRQGNCVYVESMSDSKESQNPSTDATMKYITVVETTAELTSTSHSLLSGNQEFAIALVGFSILFINFCLISFCLARAKQRRNRRNRSATTQGSQTGDDYWNERHLTGHDASQAESNMGIENFALNGDLDAVLNGCYVPHAHLPPYDFNSAYDKPQPRSDDGEDFEESHEPPPDTQNTNEDPPPYSDQRYGNSPSPPSYEDVLKVAVSNTGESSSGL</sequence>
<reference evidence="5" key="1">
    <citation type="journal article" date="2017" name="bioRxiv">
        <title>Comparative analysis of the genomes of Stylophora pistillata and Acropora digitifera provides evidence for extensive differences between species of corals.</title>
        <authorList>
            <person name="Voolstra C.R."/>
            <person name="Li Y."/>
            <person name="Liew Y.J."/>
            <person name="Baumgarten S."/>
            <person name="Zoccola D."/>
            <person name="Flot J.-F."/>
            <person name="Tambutte S."/>
            <person name="Allemand D."/>
            <person name="Aranda M."/>
        </authorList>
    </citation>
    <scope>NUCLEOTIDE SEQUENCE [LARGE SCALE GENOMIC DNA]</scope>
</reference>
<dbReference type="Proteomes" id="UP000225706">
    <property type="component" value="Unassembled WGS sequence"/>
</dbReference>
<feature type="transmembrane region" description="Helical" evidence="2">
    <location>
        <begin position="226"/>
        <end position="245"/>
    </location>
</feature>